<evidence type="ECO:0000313" key="1">
    <source>
        <dbReference type="EMBL" id="AXQ63929.1"/>
    </source>
</evidence>
<organism evidence="1 2">
    <name type="scientific">Gordonia phage Horus</name>
    <dbReference type="NCBI Taxonomy" id="2301696"/>
    <lineage>
        <taxon>Viruses</taxon>
        <taxon>Duplodnaviria</taxon>
        <taxon>Heunggongvirae</taxon>
        <taxon>Uroviricota</taxon>
        <taxon>Caudoviricetes</taxon>
        <taxon>Langleyhallvirinae</taxon>
        <taxon>Horusvirus</taxon>
        <taxon>Horusvirus horus</taxon>
    </lineage>
</organism>
<dbReference type="GeneID" id="54999215"/>
<dbReference type="KEGG" id="vg:54999215"/>
<reference evidence="1 2" key="1">
    <citation type="submission" date="2018-07" db="EMBL/GenBank/DDBJ databases">
        <authorList>
            <person name="Said P."/>
            <person name="Hotaki K."/>
            <person name="Hall J.T."/>
            <person name="Leadon S.A."/>
            <person name="Fogarty M.P."/>
            <person name="Warner M.H."/>
            <person name="Garlena R.A."/>
            <person name="Russell D.A."/>
            <person name="Pope W.H."/>
            <person name="Jacobs-Sera D."/>
            <person name="Hatfull G.F."/>
        </authorList>
    </citation>
    <scope>NUCLEOTIDE SEQUENCE [LARGE SCALE GENOMIC DNA]</scope>
</reference>
<proteinExistence type="predicted"/>
<dbReference type="Proteomes" id="UP000262321">
    <property type="component" value="Segment"/>
</dbReference>
<dbReference type="RefSeq" id="YP_009808314.1">
    <property type="nucleotide sequence ID" value="NC_048039.1"/>
</dbReference>
<keyword evidence="2" id="KW-1185">Reference proteome</keyword>
<accession>A0A385DZL3</accession>
<evidence type="ECO:0000313" key="2">
    <source>
        <dbReference type="Proteomes" id="UP000262321"/>
    </source>
</evidence>
<sequence length="99" mass="10413">MIPMPSDTPTPAEIAAKAIESCGHGAAVWPNATARLVVAALSEHYHLLPRADGALDISTHNGAEVTPDNLRYAATHGAITASWIYDVLTGLADLIEEPK</sequence>
<gene>
    <name evidence="1" type="primary">77</name>
    <name evidence="1" type="ORF">SEA_HORUS_77</name>
</gene>
<dbReference type="EMBL" id="MH651176">
    <property type="protein sequence ID" value="AXQ63929.1"/>
    <property type="molecule type" value="Genomic_DNA"/>
</dbReference>
<name>A0A385DZL3_9CAUD</name>
<protein>
    <submittedName>
        <fullName evidence="1">Uncharacterized protein</fullName>
    </submittedName>
</protein>